<dbReference type="GO" id="GO:0070126">
    <property type="term" value="P:mitochondrial translational termination"/>
    <property type="evidence" value="ECO:0000318"/>
    <property type="project" value="GO_Central"/>
</dbReference>
<keyword evidence="8" id="KW-1185">Reference proteome</keyword>
<evidence type="ECO:0000256" key="3">
    <source>
        <dbReference type="ARBA" id="ARBA00039441"/>
    </source>
</evidence>
<name>A0A7M7RE58_STRPU</name>
<dbReference type="GO" id="GO:0004045">
    <property type="term" value="F:peptidyl-tRNA hydrolase activity"/>
    <property type="evidence" value="ECO:0000318"/>
    <property type="project" value="GO_Central"/>
</dbReference>
<feature type="domain" description="Prokaryotic-type class I peptide chain release factors" evidence="6">
    <location>
        <begin position="65"/>
        <end position="195"/>
    </location>
</feature>
<protein>
    <recommendedName>
        <fullName evidence="3">Large ribosomal subunit protein mL62</fullName>
        <ecNumber evidence="1">3.1.1.29</ecNumber>
    </recommendedName>
    <alternativeName>
        <fullName evidence="4">Peptidyl-tRNA hydrolase ICT1, mitochondrial</fullName>
    </alternativeName>
</protein>
<reference evidence="8" key="1">
    <citation type="submission" date="2015-02" db="EMBL/GenBank/DDBJ databases">
        <title>Genome sequencing for Strongylocentrotus purpuratus.</title>
        <authorList>
            <person name="Murali S."/>
            <person name="Liu Y."/>
            <person name="Vee V."/>
            <person name="English A."/>
            <person name="Wang M."/>
            <person name="Skinner E."/>
            <person name="Han Y."/>
            <person name="Muzny D.M."/>
            <person name="Worley K.C."/>
            <person name="Gibbs R.A."/>
        </authorList>
    </citation>
    <scope>NUCLEOTIDE SEQUENCE</scope>
</reference>
<dbReference type="InterPro" id="IPR000352">
    <property type="entry name" value="Pep_chain_release_fac_I"/>
</dbReference>
<dbReference type="RefSeq" id="XP_794598.3">
    <property type="nucleotide sequence ID" value="XM_789505.5"/>
</dbReference>
<dbReference type="AlphaFoldDB" id="A0A7M7RE58"/>
<dbReference type="InterPro" id="IPR052104">
    <property type="entry name" value="Mito_Release_Factor_mL62"/>
</dbReference>
<dbReference type="OrthoDB" id="270639at2759"/>
<dbReference type="EnsemblMetazoa" id="XM_789505">
    <property type="protein sequence ID" value="XP_794598"/>
    <property type="gene ID" value="LOC589874"/>
</dbReference>
<dbReference type="GeneID" id="589874"/>
<dbReference type="OMA" id="WYNSFDA"/>
<proteinExistence type="inferred from homology"/>
<dbReference type="FunCoup" id="A0A7M7RE58">
    <property type="interactions" value="1268"/>
</dbReference>
<evidence type="ECO:0000256" key="2">
    <source>
        <dbReference type="ARBA" id="ARBA00038225"/>
    </source>
</evidence>
<dbReference type="SUPFAM" id="SSF110916">
    <property type="entry name" value="Peptidyl-tRNA hydrolase domain-like"/>
    <property type="match status" value="1"/>
</dbReference>
<evidence type="ECO:0000313" key="7">
    <source>
        <dbReference type="EnsemblMetazoa" id="XP_794598"/>
    </source>
</evidence>
<sequence length="202" mass="23432">MIRRASCILWRQRHFCTTQNLLNVGHFQSNYSLNKLYPHSEQDITISCRKSHETADQKIESKFSGQIPVDKLLVKYSRSGGAGGQNVQKVETKVDVRFLVATAEWLPQNVREKLQVQQKNKINSRGEMVIVSERTRSQIRNFSDCLQKIRDMVAEAERKPKEPSEKDKAVRRIRVESANRERLRGKKAHSATKHERQVSFDD</sequence>
<dbReference type="Gene3D" id="3.30.160.20">
    <property type="match status" value="1"/>
</dbReference>
<feature type="region of interest" description="Disordered" evidence="5">
    <location>
        <begin position="155"/>
        <end position="202"/>
    </location>
</feature>
<dbReference type="EC" id="3.1.1.29" evidence="1"/>
<reference evidence="7" key="2">
    <citation type="submission" date="2021-01" db="UniProtKB">
        <authorList>
            <consortium name="EnsemblMetazoa"/>
        </authorList>
    </citation>
    <scope>IDENTIFICATION</scope>
</reference>
<dbReference type="GO" id="GO:0016150">
    <property type="term" value="F:translation release factor activity, codon nonspecific"/>
    <property type="evidence" value="ECO:0000318"/>
    <property type="project" value="GO_Central"/>
</dbReference>
<dbReference type="Proteomes" id="UP000007110">
    <property type="component" value="Unassembled WGS sequence"/>
</dbReference>
<comment type="similarity">
    <text evidence="2">Belongs to the prokaryotic/mitochondrial release factor family. Mitochondrion-specific ribosomal protein mL62 subfamily.</text>
</comment>
<feature type="compositionally biased region" description="Basic and acidic residues" evidence="5">
    <location>
        <begin position="192"/>
        <end position="202"/>
    </location>
</feature>
<dbReference type="PANTHER" id="PTHR11075">
    <property type="entry name" value="PEPTIDE CHAIN RELEASE FACTOR"/>
    <property type="match status" value="1"/>
</dbReference>
<evidence type="ECO:0000259" key="6">
    <source>
        <dbReference type="Pfam" id="PF00472"/>
    </source>
</evidence>
<dbReference type="GO" id="GO:0005762">
    <property type="term" value="C:mitochondrial large ribosomal subunit"/>
    <property type="evidence" value="ECO:0000318"/>
    <property type="project" value="GO_Central"/>
</dbReference>
<dbReference type="PANTHER" id="PTHR11075:SF54">
    <property type="entry name" value="LARGE RIBOSOMAL SUBUNIT PROTEIN ML62"/>
    <property type="match status" value="1"/>
</dbReference>
<evidence type="ECO:0000256" key="5">
    <source>
        <dbReference type="SAM" id="MobiDB-lite"/>
    </source>
</evidence>
<evidence type="ECO:0000313" key="8">
    <source>
        <dbReference type="Proteomes" id="UP000007110"/>
    </source>
</evidence>
<evidence type="ECO:0000256" key="4">
    <source>
        <dbReference type="ARBA" id="ARBA00041531"/>
    </source>
</evidence>
<dbReference type="FunFam" id="3.30.160.20:FF:000147">
    <property type="entry name" value="Predicted protein"/>
    <property type="match status" value="1"/>
</dbReference>
<dbReference type="InParanoid" id="A0A7M7RE58"/>
<organism evidence="7 8">
    <name type="scientific">Strongylocentrotus purpuratus</name>
    <name type="common">Purple sea urchin</name>
    <dbReference type="NCBI Taxonomy" id="7668"/>
    <lineage>
        <taxon>Eukaryota</taxon>
        <taxon>Metazoa</taxon>
        <taxon>Echinodermata</taxon>
        <taxon>Eleutherozoa</taxon>
        <taxon>Echinozoa</taxon>
        <taxon>Echinoidea</taxon>
        <taxon>Euechinoidea</taxon>
        <taxon>Echinacea</taxon>
        <taxon>Camarodonta</taxon>
        <taxon>Echinidea</taxon>
        <taxon>Strongylocentrotidae</taxon>
        <taxon>Strongylocentrotus</taxon>
    </lineage>
</organism>
<dbReference type="KEGG" id="spu:589874"/>
<accession>A0A7M7RE58</accession>
<dbReference type="Pfam" id="PF00472">
    <property type="entry name" value="RF-1"/>
    <property type="match status" value="1"/>
</dbReference>
<evidence type="ECO:0000256" key="1">
    <source>
        <dbReference type="ARBA" id="ARBA00013260"/>
    </source>
</evidence>
<feature type="compositionally biased region" description="Basic and acidic residues" evidence="5">
    <location>
        <begin position="155"/>
        <end position="182"/>
    </location>
</feature>